<dbReference type="OMA" id="ECMRNIM"/>
<keyword evidence="1" id="KW-0339">Growth factor</keyword>
<protein>
    <recommendedName>
        <fullName evidence="1">Interleukin-12 subunit alpha</fullName>
        <shortName evidence="1">IL-12A</shortName>
    </recommendedName>
</protein>
<dbReference type="GeneTree" id="ENSGT00390000016906"/>
<keyword evidence="3" id="KW-1185">Reference proteome</keyword>
<feature type="signal peptide" evidence="1">
    <location>
        <begin position="1"/>
        <end position="26"/>
    </location>
</feature>
<organism evidence="2 3">
    <name type="scientific">Cyprinodon variegatus</name>
    <name type="common">Sheepshead minnow</name>
    <dbReference type="NCBI Taxonomy" id="28743"/>
    <lineage>
        <taxon>Eukaryota</taxon>
        <taxon>Metazoa</taxon>
        <taxon>Chordata</taxon>
        <taxon>Craniata</taxon>
        <taxon>Vertebrata</taxon>
        <taxon>Euteleostomi</taxon>
        <taxon>Actinopterygii</taxon>
        <taxon>Neopterygii</taxon>
        <taxon>Teleostei</taxon>
        <taxon>Neoteleostei</taxon>
        <taxon>Acanthomorphata</taxon>
        <taxon>Ovalentaria</taxon>
        <taxon>Atherinomorphae</taxon>
        <taxon>Cyprinodontiformes</taxon>
        <taxon>Cyprinodontidae</taxon>
        <taxon>Cyprinodon</taxon>
    </lineage>
</organism>
<dbReference type="GO" id="GO:0006955">
    <property type="term" value="P:immune response"/>
    <property type="evidence" value="ECO:0007669"/>
    <property type="project" value="InterPro"/>
</dbReference>
<evidence type="ECO:0000313" key="2">
    <source>
        <dbReference type="Ensembl" id="ENSCVAP00000003799.1"/>
    </source>
</evidence>
<dbReference type="GO" id="GO:0005125">
    <property type="term" value="F:cytokine activity"/>
    <property type="evidence" value="ECO:0007669"/>
    <property type="project" value="UniProtKB-KW"/>
</dbReference>
<reference evidence="2" key="2">
    <citation type="submission" date="2025-09" db="UniProtKB">
        <authorList>
            <consortium name="Ensembl"/>
        </authorList>
    </citation>
    <scope>IDENTIFICATION</scope>
</reference>
<keyword evidence="1" id="KW-0202">Cytokine</keyword>
<comment type="subunit">
    <text evidence="1">Heterodimer with IL12B; disulfide-linked. The heterodimer is known as interleukin IL-12.</text>
</comment>
<name>A0A3Q2CFF0_CYPVA</name>
<dbReference type="GO" id="GO:0008083">
    <property type="term" value="F:growth factor activity"/>
    <property type="evidence" value="ECO:0007669"/>
    <property type="project" value="UniProtKB-KW"/>
</dbReference>
<dbReference type="Ensembl" id="ENSCVAT00000009435.1">
    <property type="protein sequence ID" value="ENSCVAP00000003799.1"/>
    <property type="gene ID" value="ENSCVAG00000005069.1"/>
</dbReference>
<accession>A0A3Q2CFF0</accession>
<sequence length="200" mass="22448">VRQFLCAPLLLLLLQLLAFNCGSSTALPLPLPLGNEKNAQCAQLFKSLLLNVTELLKSEDLCYGLMKSTEVTLRSAETVQACVPSDAQVKRNLNKCLMSIMKDLAYYDAAIETYLESPLYRPEKEVPLLSPTLSIIQNLRKNCSTIVEEGQDSSKEAANLWKNDSYVNRQKMCKMMRGFHVRAITINRAMGYISSGEHRK</sequence>
<comment type="subcellular location">
    <subcellularLocation>
        <location evidence="1">Secreted</location>
    </subcellularLocation>
</comment>
<dbReference type="Pfam" id="PF03039">
    <property type="entry name" value="IL12"/>
    <property type="match status" value="1"/>
</dbReference>
<dbReference type="SUPFAM" id="SSF47266">
    <property type="entry name" value="4-helical cytokines"/>
    <property type="match status" value="1"/>
</dbReference>
<dbReference type="Proteomes" id="UP000265020">
    <property type="component" value="Unassembled WGS sequence"/>
</dbReference>
<reference evidence="2" key="1">
    <citation type="submission" date="2025-08" db="UniProtKB">
        <authorList>
            <consortium name="Ensembl"/>
        </authorList>
    </citation>
    <scope>IDENTIFICATION</scope>
</reference>
<dbReference type="GO" id="GO:0005615">
    <property type="term" value="C:extracellular space"/>
    <property type="evidence" value="ECO:0007669"/>
    <property type="project" value="UniProtKB-KW"/>
</dbReference>
<dbReference type="InterPro" id="IPR009079">
    <property type="entry name" value="4_helix_cytokine-like_core"/>
</dbReference>
<gene>
    <name evidence="1" type="primary">IL12A</name>
</gene>
<dbReference type="InterPro" id="IPR004281">
    <property type="entry name" value="IL-12_alpha"/>
</dbReference>
<evidence type="ECO:0000313" key="3">
    <source>
        <dbReference type="Proteomes" id="UP000265020"/>
    </source>
</evidence>
<feature type="chain" id="PRO_5018379926" description="Interleukin-12 subunit alpha" evidence="1">
    <location>
        <begin position="27"/>
        <end position="200"/>
    </location>
</feature>
<comment type="similarity">
    <text evidence="1">Belongs to the IL-6 superfamily.</text>
</comment>
<dbReference type="Gene3D" id="1.20.1250.10">
    <property type="match status" value="1"/>
</dbReference>
<dbReference type="GO" id="GO:0005143">
    <property type="term" value="F:interleukin-12 receptor binding"/>
    <property type="evidence" value="ECO:0007669"/>
    <property type="project" value="InterPro"/>
</dbReference>
<dbReference type="AlphaFoldDB" id="A0A3Q2CFF0"/>
<keyword evidence="1" id="KW-0732">Signal</keyword>
<proteinExistence type="inferred from homology"/>
<keyword evidence="1" id="KW-1015">Disulfide bond</keyword>
<evidence type="ECO:0000256" key="1">
    <source>
        <dbReference type="RuleBase" id="RU363133"/>
    </source>
</evidence>
<keyword evidence="1" id="KW-0964">Secreted</keyword>